<dbReference type="InterPro" id="IPR036388">
    <property type="entry name" value="WH-like_DNA-bd_sf"/>
</dbReference>
<organism evidence="2 3">
    <name type="scientific">Actinomadura logoneensis</name>
    <dbReference type="NCBI Taxonomy" id="2293572"/>
    <lineage>
        <taxon>Bacteria</taxon>
        <taxon>Bacillati</taxon>
        <taxon>Actinomycetota</taxon>
        <taxon>Actinomycetes</taxon>
        <taxon>Streptosporangiales</taxon>
        <taxon>Thermomonosporaceae</taxon>
        <taxon>Actinomadura</taxon>
    </lineage>
</organism>
<protein>
    <submittedName>
        <fullName evidence="2">MarR family transcriptional regulator</fullName>
    </submittedName>
</protein>
<comment type="caution">
    <text evidence="2">The sequence shown here is derived from an EMBL/GenBank/DDBJ whole genome shotgun (WGS) entry which is preliminary data.</text>
</comment>
<evidence type="ECO:0000259" key="1">
    <source>
        <dbReference type="PROSITE" id="PS50995"/>
    </source>
</evidence>
<dbReference type="EMBL" id="QURH01000116">
    <property type="protein sequence ID" value="RFU42472.1"/>
    <property type="molecule type" value="Genomic_DNA"/>
</dbReference>
<evidence type="ECO:0000313" key="3">
    <source>
        <dbReference type="Proteomes" id="UP000261811"/>
    </source>
</evidence>
<dbReference type="SUPFAM" id="SSF46785">
    <property type="entry name" value="Winged helix' DNA-binding domain"/>
    <property type="match status" value="1"/>
</dbReference>
<dbReference type="Proteomes" id="UP000261811">
    <property type="component" value="Unassembled WGS sequence"/>
</dbReference>
<feature type="domain" description="HTH marR-type" evidence="1">
    <location>
        <begin position="1"/>
        <end position="146"/>
    </location>
</feature>
<dbReference type="SMART" id="SM00347">
    <property type="entry name" value="HTH_MARR"/>
    <property type="match status" value="1"/>
</dbReference>
<dbReference type="GO" id="GO:0003700">
    <property type="term" value="F:DNA-binding transcription factor activity"/>
    <property type="evidence" value="ECO:0007669"/>
    <property type="project" value="InterPro"/>
</dbReference>
<dbReference type="RefSeq" id="WP_117356571.1">
    <property type="nucleotide sequence ID" value="NZ_QURH01000116.1"/>
</dbReference>
<dbReference type="PRINTS" id="PR00598">
    <property type="entry name" value="HTHMARR"/>
</dbReference>
<dbReference type="PANTHER" id="PTHR33164:SF95">
    <property type="entry name" value="TRANSCRIPTIONAL REGULATOR"/>
    <property type="match status" value="1"/>
</dbReference>
<proteinExistence type="predicted"/>
<dbReference type="PANTHER" id="PTHR33164">
    <property type="entry name" value="TRANSCRIPTIONAL REGULATOR, MARR FAMILY"/>
    <property type="match status" value="1"/>
</dbReference>
<dbReference type="InterPro" id="IPR000835">
    <property type="entry name" value="HTH_MarR-typ"/>
</dbReference>
<accession>A0A372JR30</accession>
<name>A0A372JR30_9ACTN</name>
<dbReference type="Gene3D" id="1.10.10.10">
    <property type="entry name" value="Winged helix-like DNA-binding domain superfamily/Winged helix DNA-binding domain"/>
    <property type="match status" value="1"/>
</dbReference>
<reference evidence="2 3" key="1">
    <citation type="submission" date="2018-08" db="EMBL/GenBank/DDBJ databases">
        <title>Actinomadura jelena sp. nov., a novel Actinomycete isolated from soil in Chad.</title>
        <authorList>
            <person name="Shi L."/>
        </authorList>
    </citation>
    <scope>NUCLEOTIDE SEQUENCE [LARGE SCALE GENOMIC DNA]</scope>
    <source>
        <strain evidence="2 3">NEAU-G17</strain>
    </source>
</reference>
<dbReference type="PROSITE" id="PS50995">
    <property type="entry name" value="HTH_MARR_2"/>
    <property type="match status" value="1"/>
</dbReference>
<evidence type="ECO:0000313" key="2">
    <source>
        <dbReference type="EMBL" id="RFU42472.1"/>
    </source>
</evidence>
<dbReference type="InterPro" id="IPR036390">
    <property type="entry name" value="WH_DNA-bd_sf"/>
</dbReference>
<dbReference type="OrthoDB" id="3174724at2"/>
<dbReference type="GO" id="GO:0006950">
    <property type="term" value="P:response to stress"/>
    <property type="evidence" value="ECO:0007669"/>
    <property type="project" value="TreeGrafter"/>
</dbReference>
<dbReference type="Pfam" id="PF12802">
    <property type="entry name" value="MarR_2"/>
    <property type="match status" value="1"/>
</dbReference>
<dbReference type="InterPro" id="IPR039422">
    <property type="entry name" value="MarR/SlyA-like"/>
</dbReference>
<keyword evidence="3" id="KW-1185">Reference proteome</keyword>
<sequence length="150" mass="16460">MNREKADASRVRAAIEGVGPLARRLNQAHARLWHERVDQELTGPQFTVLSLLCTHGDMDQGTLGALAHLDKSTAAPLLDRLRRRGLVELAKDDADRRRKLVRVTPDGRALATRLAPQVIAVGDHLLSSLTPEEQRQFVALLAKVVAVPEG</sequence>
<dbReference type="AlphaFoldDB" id="A0A372JR30"/>
<gene>
    <name evidence="2" type="ORF">DZF91_06410</name>
</gene>